<sequence length="146" mass="15592">GTQEGLALTLAGITGIIVAIGVSVDSNIVYFEHLKEDVLDGRTARSSVDRAFPIAFSTIVKADMASLIGAILLWWLTVGAVKGFAFYLGLATLLDLVATYFFMGPIVKVLAKTDWFANHPKRFGLPAIGAISESRSKVSSTLVETT</sequence>
<dbReference type="PANTHER" id="PTHR30081">
    <property type="entry name" value="PROTEIN-EXPORT MEMBRANE PROTEIN SEC"/>
    <property type="match status" value="1"/>
</dbReference>
<dbReference type="SUPFAM" id="SSF82866">
    <property type="entry name" value="Multidrug efflux transporter AcrB transmembrane domain"/>
    <property type="match status" value="1"/>
</dbReference>
<evidence type="ECO:0000256" key="3">
    <source>
        <dbReference type="ARBA" id="ARBA00022475"/>
    </source>
</evidence>
<feature type="transmembrane region" description="Helical" evidence="9">
    <location>
        <begin position="6"/>
        <end position="30"/>
    </location>
</feature>
<dbReference type="InterPro" id="IPR022813">
    <property type="entry name" value="SecD/SecF_arch_bac"/>
</dbReference>
<keyword evidence="3" id="KW-1003">Cell membrane</keyword>
<dbReference type="GO" id="GO:0015031">
    <property type="term" value="P:protein transport"/>
    <property type="evidence" value="ECO:0007669"/>
    <property type="project" value="UniProtKB-KW"/>
</dbReference>
<feature type="domain" description="Protein export membrane protein SecD/SecF C-terminal" evidence="10">
    <location>
        <begin position="6"/>
        <end position="111"/>
    </location>
</feature>
<evidence type="ECO:0000256" key="1">
    <source>
        <dbReference type="ARBA" id="ARBA00004651"/>
    </source>
</evidence>
<comment type="subcellular location">
    <subcellularLocation>
        <location evidence="1">Cell membrane</location>
        <topology evidence="1">Multi-pass membrane protein</topology>
    </subcellularLocation>
</comment>
<dbReference type="InterPro" id="IPR048634">
    <property type="entry name" value="SecD_SecF_C"/>
</dbReference>
<dbReference type="EMBL" id="UINC01018223">
    <property type="protein sequence ID" value="SVA76350.1"/>
    <property type="molecule type" value="Genomic_DNA"/>
</dbReference>
<proteinExistence type="predicted"/>
<keyword evidence="6 9" id="KW-1133">Transmembrane helix</keyword>
<gene>
    <name evidence="11" type="ORF">METZ01_LOCUS129204</name>
</gene>
<evidence type="ECO:0000256" key="2">
    <source>
        <dbReference type="ARBA" id="ARBA00022448"/>
    </source>
</evidence>
<keyword evidence="5" id="KW-0653">Protein transport</keyword>
<feature type="non-terminal residue" evidence="11">
    <location>
        <position position="1"/>
    </location>
</feature>
<evidence type="ECO:0000256" key="4">
    <source>
        <dbReference type="ARBA" id="ARBA00022692"/>
    </source>
</evidence>
<evidence type="ECO:0000256" key="7">
    <source>
        <dbReference type="ARBA" id="ARBA00023010"/>
    </source>
</evidence>
<evidence type="ECO:0000259" key="10">
    <source>
        <dbReference type="Pfam" id="PF02355"/>
    </source>
</evidence>
<evidence type="ECO:0000256" key="6">
    <source>
        <dbReference type="ARBA" id="ARBA00022989"/>
    </source>
</evidence>
<protein>
    <recommendedName>
        <fullName evidence="10">Protein export membrane protein SecD/SecF C-terminal domain-containing protein</fullName>
    </recommendedName>
</protein>
<dbReference type="AlphaFoldDB" id="A0A381YHF0"/>
<dbReference type="PANTHER" id="PTHR30081:SF1">
    <property type="entry name" value="PROTEIN TRANSLOCASE SUBUNIT SECD"/>
    <property type="match status" value="1"/>
</dbReference>
<reference evidence="11" key="1">
    <citation type="submission" date="2018-05" db="EMBL/GenBank/DDBJ databases">
        <authorList>
            <person name="Lanie J.A."/>
            <person name="Ng W.-L."/>
            <person name="Kazmierczak K.M."/>
            <person name="Andrzejewski T.M."/>
            <person name="Davidsen T.M."/>
            <person name="Wayne K.J."/>
            <person name="Tettelin H."/>
            <person name="Glass J.I."/>
            <person name="Rusch D."/>
            <person name="Podicherti R."/>
            <person name="Tsui H.-C.T."/>
            <person name="Winkler M.E."/>
        </authorList>
    </citation>
    <scope>NUCLEOTIDE SEQUENCE</scope>
</reference>
<keyword evidence="8 9" id="KW-0472">Membrane</keyword>
<evidence type="ECO:0000256" key="9">
    <source>
        <dbReference type="SAM" id="Phobius"/>
    </source>
</evidence>
<accession>A0A381YHF0</accession>
<evidence type="ECO:0000256" key="5">
    <source>
        <dbReference type="ARBA" id="ARBA00022927"/>
    </source>
</evidence>
<feature type="transmembrane region" description="Helical" evidence="9">
    <location>
        <begin position="51"/>
        <end position="78"/>
    </location>
</feature>
<keyword evidence="2" id="KW-0813">Transport</keyword>
<evidence type="ECO:0000256" key="8">
    <source>
        <dbReference type="ARBA" id="ARBA00023136"/>
    </source>
</evidence>
<evidence type="ECO:0000313" key="11">
    <source>
        <dbReference type="EMBL" id="SVA76350.1"/>
    </source>
</evidence>
<organism evidence="11">
    <name type="scientific">marine metagenome</name>
    <dbReference type="NCBI Taxonomy" id="408172"/>
    <lineage>
        <taxon>unclassified sequences</taxon>
        <taxon>metagenomes</taxon>
        <taxon>ecological metagenomes</taxon>
    </lineage>
</organism>
<name>A0A381YHF0_9ZZZZ</name>
<dbReference type="Gene3D" id="1.20.1640.10">
    <property type="entry name" value="Multidrug efflux transporter AcrB transmembrane domain"/>
    <property type="match status" value="1"/>
</dbReference>
<dbReference type="GO" id="GO:0005886">
    <property type="term" value="C:plasma membrane"/>
    <property type="evidence" value="ECO:0007669"/>
    <property type="project" value="UniProtKB-SubCell"/>
</dbReference>
<feature type="transmembrane region" description="Helical" evidence="9">
    <location>
        <begin position="84"/>
        <end position="103"/>
    </location>
</feature>
<dbReference type="Pfam" id="PF02355">
    <property type="entry name" value="SecD_SecF_C"/>
    <property type="match status" value="1"/>
</dbReference>
<keyword evidence="4 9" id="KW-0812">Transmembrane</keyword>
<keyword evidence="7" id="KW-0811">Translocation</keyword>